<dbReference type="AlphaFoldDB" id="A0A397HGS9"/>
<proteinExistence type="predicted"/>
<protein>
    <submittedName>
        <fullName evidence="1">Uncharacterized protein</fullName>
    </submittedName>
</protein>
<gene>
    <name evidence="1" type="ORF">Glove_362g3</name>
</gene>
<name>A0A397HGS9_9GLOM</name>
<keyword evidence="2" id="KW-1185">Reference proteome</keyword>
<accession>A0A397HGS9</accession>
<dbReference type="EMBL" id="PQFF01000328">
    <property type="protein sequence ID" value="RHZ59660.1"/>
    <property type="molecule type" value="Genomic_DNA"/>
</dbReference>
<comment type="caution">
    <text evidence="1">The sequence shown here is derived from an EMBL/GenBank/DDBJ whole genome shotgun (WGS) entry which is preliminary data.</text>
</comment>
<organism evidence="1 2">
    <name type="scientific">Diversispora epigaea</name>
    <dbReference type="NCBI Taxonomy" id="1348612"/>
    <lineage>
        <taxon>Eukaryota</taxon>
        <taxon>Fungi</taxon>
        <taxon>Fungi incertae sedis</taxon>
        <taxon>Mucoromycota</taxon>
        <taxon>Glomeromycotina</taxon>
        <taxon>Glomeromycetes</taxon>
        <taxon>Diversisporales</taxon>
        <taxon>Diversisporaceae</taxon>
        <taxon>Diversispora</taxon>
    </lineage>
</organism>
<evidence type="ECO:0000313" key="1">
    <source>
        <dbReference type="EMBL" id="RHZ59660.1"/>
    </source>
</evidence>
<sequence length="94" mass="11492">MPDYIYFRSLWWEEENIHPDTKWEEAILSYVLVEGVTIEEFELHTDMFNVHGLWEWTNNKFLIYELSELPHESCIYTIELDFSYVRDEILFAHA</sequence>
<dbReference type="Proteomes" id="UP000266861">
    <property type="component" value="Unassembled WGS sequence"/>
</dbReference>
<reference evidence="1 2" key="1">
    <citation type="submission" date="2018-08" db="EMBL/GenBank/DDBJ databases">
        <title>Genome and evolution of the arbuscular mycorrhizal fungus Diversispora epigaea (formerly Glomus versiforme) and its bacterial endosymbionts.</title>
        <authorList>
            <person name="Sun X."/>
            <person name="Fei Z."/>
            <person name="Harrison M."/>
        </authorList>
    </citation>
    <scope>NUCLEOTIDE SEQUENCE [LARGE SCALE GENOMIC DNA]</scope>
    <source>
        <strain evidence="1 2">IT104</strain>
    </source>
</reference>
<dbReference type="OrthoDB" id="2313811at2759"/>
<evidence type="ECO:0000313" key="2">
    <source>
        <dbReference type="Proteomes" id="UP000266861"/>
    </source>
</evidence>